<dbReference type="PANTHER" id="PTHR12526:SF595">
    <property type="entry name" value="BLL5217 PROTEIN"/>
    <property type="match status" value="1"/>
</dbReference>
<dbReference type="Gene3D" id="3.40.50.2000">
    <property type="entry name" value="Glycogen Phosphorylase B"/>
    <property type="match status" value="2"/>
</dbReference>
<feature type="domain" description="Glycosyltransferase subfamily 4-like N-terminal" evidence="2">
    <location>
        <begin position="22"/>
        <end position="121"/>
    </location>
</feature>
<accession>A0A512E0T6</accession>
<proteinExistence type="predicted"/>
<evidence type="ECO:0000259" key="2">
    <source>
        <dbReference type="Pfam" id="PF13439"/>
    </source>
</evidence>
<dbReference type="CDD" id="cd03802">
    <property type="entry name" value="GT4_AviGT4-like"/>
    <property type="match status" value="1"/>
</dbReference>
<dbReference type="Proteomes" id="UP000321523">
    <property type="component" value="Unassembled WGS sequence"/>
</dbReference>
<dbReference type="InterPro" id="IPR028098">
    <property type="entry name" value="Glyco_trans_4-like_N"/>
</dbReference>
<keyword evidence="4" id="KW-1185">Reference proteome</keyword>
<dbReference type="AlphaFoldDB" id="A0A512E0T6"/>
<dbReference type="InterPro" id="IPR001296">
    <property type="entry name" value="Glyco_trans_1"/>
</dbReference>
<dbReference type="EMBL" id="BJYZ01000039">
    <property type="protein sequence ID" value="GEO42343.1"/>
    <property type="molecule type" value="Genomic_DNA"/>
</dbReference>
<name>A0A512E0T6_9PROT</name>
<gene>
    <name evidence="3" type="ORF">SAE02_64910</name>
</gene>
<dbReference type="SUPFAM" id="SSF53756">
    <property type="entry name" value="UDP-Glycosyltransferase/glycogen phosphorylase"/>
    <property type="match status" value="1"/>
</dbReference>
<keyword evidence="3" id="KW-0808">Transferase</keyword>
<dbReference type="RefSeq" id="WP_044435137.1">
    <property type="nucleotide sequence ID" value="NZ_BJYZ01000039.1"/>
</dbReference>
<sequence>MPRPLRIAQVASIIFPVPPKKYGGTERAISYLTEALVAAGQDVTLFACGDAVTSARLIASRPQSLSGAPIANALPHFAAHFAMVRRHLHEFDIVHFHDEGMHFPCFMDIAERSITTFHMPLGSPDMDVLYRAVPEMPLVSISDNQRKPMPDARWAGTVHHGIPAGLYDFHPGQGEYLAFIGRFSETKQPHEAIRIALAAGWPIKLAGNLYDHDRPYWDAKVGPYLSDPRVEVLGEIDDAQKNDLLGNARALLFPIDWEEPFGLVMIEAMATGTPVIGYRFGAVPEVVDEGVTGFVVDGAEAAVEAVGRLGALDRAGVRRRFEKRFSADRMAAAYLDIYRERLRALSR</sequence>
<dbReference type="Pfam" id="PF13439">
    <property type="entry name" value="Glyco_transf_4"/>
    <property type="match status" value="1"/>
</dbReference>
<protein>
    <submittedName>
        <fullName evidence="3">Glycosyl transferase</fullName>
    </submittedName>
</protein>
<dbReference type="PANTHER" id="PTHR12526">
    <property type="entry name" value="GLYCOSYLTRANSFERASE"/>
    <property type="match status" value="1"/>
</dbReference>
<dbReference type="Pfam" id="PF00534">
    <property type="entry name" value="Glycos_transf_1"/>
    <property type="match status" value="1"/>
</dbReference>
<feature type="domain" description="Glycosyl transferase family 1" evidence="1">
    <location>
        <begin position="172"/>
        <end position="308"/>
    </location>
</feature>
<dbReference type="OrthoDB" id="9801573at2"/>
<evidence type="ECO:0000313" key="3">
    <source>
        <dbReference type="EMBL" id="GEO42343.1"/>
    </source>
</evidence>
<evidence type="ECO:0000259" key="1">
    <source>
        <dbReference type="Pfam" id="PF00534"/>
    </source>
</evidence>
<evidence type="ECO:0000313" key="4">
    <source>
        <dbReference type="Proteomes" id="UP000321523"/>
    </source>
</evidence>
<dbReference type="GO" id="GO:0016757">
    <property type="term" value="F:glycosyltransferase activity"/>
    <property type="evidence" value="ECO:0007669"/>
    <property type="project" value="InterPro"/>
</dbReference>
<comment type="caution">
    <text evidence="3">The sequence shown here is derived from an EMBL/GenBank/DDBJ whole genome shotgun (WGS) entry which is preliminary data.</text>
</comment>
<reference evidence="3 4" key="1">
    <citation type="submission" date="2019-07" db="EMBL/GenBank/DDBJ databases">
        <title>Whole genome shotgun sequence of Skermanella aerolata NBRC 106429.</title>
        <authorList>
            <person name="Hosoyama A."/>
            <person name="Uohara A."/>
            <person name="Ohji S."/>
            <person name="Ichikawa N."/>
        </authorList>
    </citation>
    <scope>NUCLEOTIDE SEQUENCE [LARGE SCALE GENOMIC DNA]</scope>
    <source>
        <strain evidence="3 4">NBRC 106429</strain>
    </source>
</reference>
<organism evidence="3 4">
    <name type="scientific">Skermanella aerolata</name>
    <dbReference type="NCBI Taxonomy" id="393310"/>
    <lineage>
        <taxon>Bacteria</taxon>
        <taxon>Pseudomonadati</taxon>
        <taxon>Pseudomonadota</taxon>
        <taxon>Alphaproteobacteria</taxon>
        <taxon>Rhodospirillales</taxon>
        <taxon>Azospirillaceae</taxon>
        <taxon>Skermanella</taxon>
    </lineage>
</organism>